<dbReference type="PROSITE" id="PS00690">
    <property type="entry name" value="DEAH_ATP_HELICASE"/>
    <property type="match status" value="1"/>
</dbReference>
<dbReference type="GO" id="GO:0005524">
    <property type="term" value="F:ATP binding"/>
    <property type="evidence" value="ECO:0007669"/>
    <property type="project" value="UniProtKB-KW"/>
</dbReference>
<dbReference type="EC" id="3.6.4.13" evidence="2"/>
<dbReference type="Pfam" id="PF07717">
    <property type="entry name" value="OB_NTP_bind"/>
    <property type="match status" value="1"/>
</dbReference>
<dbReference type="STRING" id="1313304.CALK_2257"/>
<proteinExistence type="inferred from homology"/>
<dbReference type="PROSITE" id="PS51192">
    <property type="entry name" value="HELICASE_ATP_BIND_1"/>
    <property type="match status" value="1"/>
</dbReference>
<dbReference type="SMART" id="SM00847">
    <property type="entry name" value="HA2"/>
    <property type="match status" value="1"/>
</dbReference>
<dbReference type="PANTHER" id="PTHR18934:SF99">
    <property type="entry name" value="ATP-DEPENDENT RNA HELICASE DHX37-RELATED"/>
    <property type="match status" value="1"/>
</dbReference>
<dbReference type="RefSeq" id="WP_022637624.1">
    <property type="nucleotide sequence ID" value="NZ_ASJR01000027.1"/>
</dbReference>
<dbReference type="SUPFAM" id="SSF52540">
    <property type="entry name" value="P-loop containing nucleoside triphosphate hydrolases"/>
    <property type="match status" value="1"/>
</dbReference>
<feature type="domain" description="Helicase C-terminal" evidence="8">
    <location>
        <begin position="200"/>
        <end position="367"/>
    </location>
</feature>
<dbReference type="Pfam" id="PF04408">
    <property type="entry name" value="WHD_HA2"/>
    <property type="match status" value="1"/>
</dbReference>
<comment type="caution">
    <text evidence="9">The sequence shown here is derived from an EMBL/GenBank/DDBJ whole genome shotgun (WGS) entry which is preliminary data.</text>
</comment>
<dbReference type="PROSITE" id="PS51194">
    <property type="entry name" value="HELICASE_CTER"/>
    <property type="match status" value="1"/>
</dbReference>
<dbReference type="Proteomes" id="UP000017148">
    <property type="component" value="Unassembled WGS sequence"/>
</dbReference>
<evidence type="ECO:0000313" key="9">
    <source>
        <dbReference type="EMBL" id="ERP30889.1"/>
    </source>
</evidence>
<dbReference type="Pfam" id="PF00271">
    <property type="entry name" value="Helicase_C"/>
    <property type="match status" value="1"/>
</dbReference>
<keyword evidence="4" id="KW-0378">Hydrolase</keyword>
<comment type="similarity">
    <text evidence="1">Belongs to the DEAD box helicase family. DEAH subfamily.</text>
</comment>
<dbReference type="eggNOG" id="COG1643">
    <property type="taxonomic scope" value="Bacteria"/>
</dbReference>
<dbReference type="InterPro" id="IPR001650">
    <property type="entry name" value="Helicase_C-like"/>
</dbReference>
<dbReference type="Gene3D" id="3.40.50.300">
    <property type="entry name" value="P-loop containing nucleotide triphosphate hydrolases"/>
    <property type="match status" value="2"/>
</dbReference>
<evidence type="ECO:0000259" key="8">
    <source>
        <dbReference type="PROSITE" id="PS51194"/>
    </source>
</evidence>
<name>U7D320_9BACT</name>
<protein>
    <recommendedName>
        <fullName evidence="2">RNA helicase</fullName>
        <ecNumber evidence="2">3.6.4.13</ecNumber>
    </recommendedName>
</protein>
<gene>
    <name evidence="9" type="ORF">CALK_2257</name>
</gene>
<dbReference type="SMART" id="SM00487">
    <property type="entry name" value="DEXDc"/>
    <property type="match status" value="1"/>
</dbReference>
<dbReference type="EMBL" id="ASJR01000027">
    <property type="protein sequence ID" value="ERP30889.1"/>
    <property type="molecule type" value="Genomic_DNA"/>
</dbReference>
<dbReference type="InterPro" id="IPR002464">
    <property type="entry name" value="DNA/RNA_helicase_DEAH_CS"/>
</dbReference>
<accession>U7D320</accession>
<dbReference type="AlphaFoldDB" id="U7D320"/>
<evidence type="ECO:0000256" key="6">
    <source>
        <dbReference type="ARBA" id="ARBA00022840"/>
    </source>
</evidence>
<evidence type="ECO:0000256" key="5">
    <source>
        <dbReference type="ARBA" id="ARBA00022806"/>
    </source>
</evidence>
<dbReference type="GO" id="GO:0016787">
    <property type="term" value="F:hydrolase activity"/>
    <property type="evidence" value="ECO:0007669"/>
    <property type="project" value="UniProtKB-KW"/>
</dbReference>
<dbReference type="CDD" id="cd18791">
    <property type="entry name" value="SF2_C_RHA"/>
    <property type="match status" value="1"/>
</dbReference>
<dbReference type="InterPro" id="IPR048333">
    <property type="entry name" value="HA2_WH"/>
</dbReference>
<dbReference type="InterPro" id="IPR011709">
    <property type="entry name" value="DEAD-box_helicase_OB_fold"/>
</dbReference>
<reference evidence="9 10" key="1">
    <citation type="journal article" date="2013" name="Environ. Microbiol.">
        <title>Genome analysis of Chitinivibrio alkaliphilus gen. nov., sp. nov., a novel extremely haloalkaliphilic anaerobic chitinolytic bacterium from the candidate phylum Termite Group 3.</title>
        <authorList>
            <person name="Sorokin D.Y."/>
            <person name="Gumerov V.M."/>
            <person name="Rakitin A.L."/>
            <person name="Beletsky A.V."/>
            <person name="Damste J.S."/>
            <person name="Muyzer G."/>
            <person name="Mardanov A.V."/>
            <person name="Ravin N.V."/>
        </authorList>
    </citation>
    <scope>NUCLEOTIDE SEQUENCE [LARGE SCALE GENOMIC DNA]</scope>
    <source>
        <strain evidence="9 10">ACht1</strain>
    </source>
</reference>
<dbReference type="Pfam" id="PF11898">
    <property type="entry name" value="DUF3418"/>
    <property type="match status" value="1"/>
</dbReference>
<dbReference type="Gene3D" id="1.20.120.1080">
    <property type="match status" value="1"/>
</dbReference>
<evidence type="ECO:0000313" key="10">
    <source>
        <dbReference type="Proteomes" id="UP000017148"/>
    </source>
</evidence>
<evidence type="ECO:0000256" key="4">
    <source>
        <dbReference type="ARBA" id="ARBA00022801"/>
    </source>
</evidence>
<dbReference type="GO" id="GO:0003723">
    <property type="term" value="F:RNA binding"/>
    <property type="evidence" value="ECO:0007669"/>
    <property type="project" value="TreeGrafter"/>
</dbReference>
<keyword evidence="6" id="KW-0067">ATP-binding</keyword>
<evidence type="ECO:0000256" key="3">
    <source>
        <dbReference type="ARBA" id="ARBA00022741"/>
    </source>
</evidence>
<dbReference type="Pfam" id="PF21010">
    <property type="entry name" value="HA2_C"/>
    <property type="match status" value="1"/>
</dbReference>
<keyword evidence="5 9" id="KW-0347">Helicase</keyword>
<dbReference type="GO" id="GO:0003724">
    <property type="term" value="F:RNA helicase activity"/>
    <property type="evidence" value="ECO:0007669"/>
    <property type="project" value="UniProtKB-EC"/>
</dbReference>
<dbReference type="InterPro" id="IPR014001">
    <property type="entry name" value="Helicase_ATP-bd"/>
</dbReference>
<dbReference type="InterPro" id="IPR024590">
    <property type="entry name" value="HrpA_C"/>
</dbReference>
<dbReference type="NCBIfam" id="TIGR01967">
    <property type="entry name" value="DEAH_box_HrpA"/>
    <property type="match status" value="1"/>
</dbReference>
<dbReference type="OrthoDB" id="9808833at2"/>
<dbReference type="InterPro" id="IPR027417">
    <property type="entry name" value="P-loop_NTPase"/>
</dbReference>
<sequence length="1222" mass="139674">MAIELPIREKEEDIKQQIRDEQVVIIAGETGSGKTTQLPQFCRELGLHRRGRIAVTQPRRIAATSTAQRVAEELGSALGDKVGYKIRFSQEVQAQTDTVFMTDGLLLNEIARDRMLRDYSVVIIDEAHERSLNIDILLAFLRRLMEKRRDIKIIISSATIDTELFSRHFEDAPIISVSGRMYPVEILYDPPEEEQDYIQKTLAAVDAISAEDMHGDILIFMPTERDIREVCEKLAGRQQNSSVLPLFARLGKKEQNRIFTRSSRRKIIGATNIAETSLTIPGISFVVDTGLARINRYSPSLRTNRLPVEQISKAEANQRAGRSGRMAGGICIRLYTEKEFSSFSEFRTAEIRRSNLAGVVLSLLNYGITSVEEFPFPEKPSSQAVRDAFVQLWELGAIDTKRRLTSLGKSMARLPLEPHISRMMLQAKKEHISHEAALICAALSIVDPRERPKDKAQEADERHRAYAGSSDFTTLLHLWEAYHDAFEKRGSQSAKRAYCRENFLNYKRMREWGDVYGQIRRILKITPHSSREKFSSPQAFETALHRTILSGLVSSVATYDREEKCYRATRNRLVYLFPGSVIVRAKETPPWIMAHEIVETSRVFARGVAPIDPAWIVELFPHLIKKTHGPPFYDAEKETVLCTEQRFFSGLQLASGRKRFYGNIDPVVARDMYMREALVEGAMVDPPAVIAENRKRWCALQEEQAKIRSGDYICSPEELVQMYAERLGTVASTRDLAGVLRKKGSRFLHISEEEMCITAIPDAAAAFPDAFTVGSHSFPLSYAFTPGKEQDGITVRIPAKESVHLSQEAFSWVVSPLWAEKIEALLRQLPKAERKRFVPLSESGRFLAGVLDTREKDFLEALLKSIRKEYGISISRERFSEAALPEHLRLRIVLHTEGEEVFVTRDAAALGDKMSLGDGAHGRIQKEIQEQERRGIISWDMEEIPRREIISHSSEGIPLWGYPALVPDTIGVRRTVYTEEEKAIEAHYRGVSALLKTMLRSEWRYCKKELRIPKKLHLAAHPYGGEKKLCAAAAESISEAAFRAPLEVVRQRPEYEDLLKGRKMLLRRAGSEFSLHMERLLEQLRKNYDFIEKLSAKNRGIHREKIARELRDDLDIYMEQFTDGFCPYEVYQYYPRYMTAFYYRIEKAFTAPAKYAKLIAPLHEYQDAVAHIIEQFDNFRVPQQYDLLHLLFMIEELGVQFFCTSPCAHGVCRERKESNHPS</sequence>
<evidence type="ECO:0000259" key="7">
    <source>
        <dbReference type="PROSITE" id="PS51192"/>
    </source>
</evidence>
<dbReference type="SMART" id="SM00382">
    <property type="entry name" value="AAA"/>
    <property type="match status" value="1"/>
</dbReference>
<dbReference type="Pfam" id="PF00270">
    <property type="entry name" value="DEAD"/>
    <property type="match status" value="1"/>
</dbReference>
<evidence type="ECO:0000256" key="1">
    <source>
        <dbReference type="ARBA" id="ARBA00008792"/>
    </source>
</evidence>
<dbReference type="InterPro" id="IPR007502">
    <property type="entry name" value="Helicase-assoc_dom"/>
</dbReference>
<keyword evidence="3" id="KW-0547">Nucleotide-binding</keyword>
<evidence type="ECO:0000256" key="2">
    <source>
        <dbReference type="ARBA" id="ARBA00012552"/>
    </source>
</evidence>
<dbReference type="InterPro" id="IPR011545">
    <property type="entry name" value="DEAD/DEAH_box_helicase_dom"/>
</dbReference>
<dbReference type="InterPro" id="IPR010222">
    <property type="entry name" value="RNA_helicase_HrpA"/>
</dbReference>
<dbReference type="InterPro" id="IPR003593">
    <property type="entry name" value="AAA+_ATPase"/>
</dbReference>
<dbReference type="PANTHER" id="PTHR18934">
    <property type="entry name" value="ATP-DEPENDENT RNA HELICASE"/>
    <property type="match status" value="1"/>
</dbReference>
<dbReference type="SMART" id="SM00490">
    <property type="entry name" value="HELICc"/>
    <property type="match status" value="1"/>
</dbReference>
<keyword evidence="10" id="KW-1185">Reference proteome</keyword>
<feature type="domain" description="Helicase ATP-binding" evidence="7">
    <location>
        <begin position="15"/>
        <end position="178"/>
    </location>
</feature>
<organism evidence="9 10">
    <name type="scientific">Chitinivibrio alkaliphilus ACht1</name>
    <dbReference type="NCBI Taxonomy" id="1313304"/>
    <lineage>
        <taxon>Bacteria</taxon>
        <taxon>Pseudomonadati</taxon>
        <taxon>Fibrobacterota</taxon>
        <taxon>Chitinivibrionia</taxon>
        <taxon>Chitinivibrionales</taxon>
        <taxon>Chitinivibrionaceae</taxon>
        <taxon>Chitinivibrio</taxon>
    </lineage>
</organism>